<evidence type="ECO:0000313" key="3">
    <source>
        <dbReference type="Proteomes" id="UP000789342"/>
    </source>
</evidence>
<keyword evidence="1" id="KW-0472">Membrane</keyword>
<proteinExistence type="predicted"/>
<evidence type="ECO:0000313" key="2">
    <source>
        <dbReference type="EMBL" id="CAG8443253.1"/>
    </source>
</evidence>
<reference evidence="2" key="1">
    <citation type="submission" date="2021-06" db="EMBL/GenBank/DDBJ databases">
        <authorList>
            <person name="Kallberg Y."/>
            <person name="Tangrot J."/>
            <person name="Rosling A."/>
        </authorList>
    </citation>
    <scope>NUCLEOTIDE SEQUENCE</scope>
    <source>
        <strain evidence="2">CL551</strain>
    </source>
</reference>
<gene>
    <name evidence="2" type="ORF">AMORRO_LOCUS442</name>
</gene>
<protein>
    <submittedName>
        <fullName evidence="2">2762_t:CDS:1</fullName>
    </submittedName>
</protein>
<feature type="transmembrane region" description="Helical" evidence="1">
    <location>
        <begin position="12"/>
        <end position="31"/>
    </location>
</feature>
<evidence type="ECO:0000256" key="1">
    <source>
        <dbReference type="SAM" id="Phobius"/>
    </source>
</evidence>
<name>A0A9N8VAX2_9GLOM</name>
<dbReference type="EMBL" id="CAJVPV010000113">
    <property type="protein sequence ID" value="CAG8443253.1"/>
    <property type="molecule type" value="Genomic_DNA"/>
</dbReference>
<keyword evidence="1" id="KW-0812">Transmembrane</keyword>
<accession>A0A9N8VAX2</accession>
<keyword evidence="3" id="KW-1185">Reference proteome</keyword>
<dbReference type="AlphaFoldDB" id="A0A9N8VAX2"/>
<keyword evidence="1" id="KW-1133">Transmembrane helix</keyword>
<organism evidence="2 3">
    <name type="scientific">Acaulospora morrowiae</name>
    <dbReference type="NCBI Taxonomy" id="94023"/>
    <lineage>
        <taxon>Eukaryota</taxon>
        <taxon>Fungi</taxon>
        <taxon>Fungi incertae sedis</taxon>
        <taxon>Mucoromycota</taxon>
        <taxon>Glomeromycotina</taxon>
        <taxon>Glomeromycetes</taxon>
        <taxon>Diversisporales</taxon>
        <taxon>Acaulosporaceae</taxon>
        <taxon>Acaulospora</taxon>
    </lineage>
</organism>
<dbReference type="Proteomes" id="UP000789342">
    <property type="component" value="Unassembled WGS sequence"/>
</dbReference>
<sequence>MKTFINTSQNTGFVLITFTFIILFSILVTLIDGLSSSFTLYYGQDEFYIAQKFRSVSRNYQY</sequence>
<comment type="caution">
    <text evidence="2">The sequence shown here is derived from an EMBL/GenBank/DDBJ whole genome shotgun (WGS) entry which is preliminary data.</text>
</comment>